<keyword evidence="2" id="KW-1185">Reference proteome</keyword>
<protein>
    <submittedName>
        <fullName evidence="1">Jg2209 protein</fullName>
    </submittedName>
</protein>
<accession>A0A8S4QLD7</accession>
<dbReference type="Proteomes" id="UP000838756">
    <property type="component" value="Unassembled WGS sequence"/>
</dbReference>
<gene>
    <name evidence="1" type="primary">jg2209</name>
    <name evidence="1" type="ORF">PAEG_LOCUS3997</name>
</gene>
<organism evidence="1 2">
    <name type="scientific">Pararge aegeria aegeria</name>
    <dbReference type="NCBI Taxonomy" id="348720"/>
    <lineage>
        <taxon>Eukaryota</taxon>
        <taxon>Metazoa</taxon>
        <taxon>Ecdysozoa</taxon>
        <taxon>Arthropoda</taxon>
        <taxon>Hexapoda</taxon>
        <taxon>Insecta</taxon>
        <taxon>Pterygota</taxon>
        <taxon>Neoptera</taxon>
        <taxon>Endopterygota</taxon>
        <taxon>Lepidoptera</taxon>
        <taxon>Glossata</taxon>
        <taxon>Ditrysia</taxon>
        <taxon>Papilionoidea</taxon>
        <taxon>Nymphalidae</taxon>
        <taxon>Satyrinae</taxon>
        <taxon>Satyrini</taxon>
        <taxon>Parargina</taxon>
        <taxon>Pararge</taxon>
    </lineage>
</organism>
<comment type="caution">
    <text evidence="1">The sequence shown here is derived from an EMBL/GenBank/DDBJ whole genome shotgun (WGS) entry which is preliminary data.</text>
</comment>
<sequence length="84" mass="9278">MDAATYAPSLRGSLGGLYVPFPPAALTLPRPDGLLRQARQWDLYLLGVCPTLPQIPVLFGTVPIPSLNSQLILLRNLEFRTLYE</sequence>
<reference evidence="1" key="1">
    <citation type="submission" date="2022-03" db="EMBL/GenBank/DDBJ databases">
        <authorList>
            <person name="Lindestad O."/>
        </authorList>
    </citation>
    <scope>NUCLEOTIDE SEQUENCE</scope>
</reference>
<proteinExistence type="predicted"/>
<evidence type="ECO:0000313" key="2">
    <source>
        <dbReference type="Proteomes" id="UP000838756"/>
    </source>
</evidence>
<dbReference type="AlphaFoldDB" id="A0A8S4QLD7"/>
<name>A0A8S4QLD7_9NEOP</name>
<evidence type="ECO:0000313" key="1">
    <source>
        <dbReference type="EMBL" id="CAH2215918.1"/>
    </source>
</evidence>
<dbReference type="EMBL" id="CAKXAJ010013363">
    <property type="protein sequence ID" value="CAH2215918.1"/>
    <property type="molecule type" value="Genomic_DNA"/>
</dbReference>